<keyword evidence="4" id="KW-0539">Nucleus</keyword>
<comment type="subcellular location">
    <subcellularLocation>
        <location evidence="1">Nucleus</location>
    </subcellularLocation>
</comment>
<sequence length="547" mass="62503">MEMCVDDLTSLPLRCVTREEWVANTPQYSAIIEDETNWHSIPLFNYILSENVKNQQLIRFRGMIQNMQNPEYFMSKYEVVNTVTGVSTVHSGKLRDSVTCQDNEKLIEDSQHSVCESRDTWLCIPIPALNNWVSCSWKKPYMKRHLGRSEEDDPQKRAISIMQSSDQSSGQTSNFLHLNASETHCRTCCLKLYDVDTSSFVVNDVIEVAGFLSLPEIIDEIEDQELTVHNAKLPRLHVVACKKLQHSSLLPLLSLNPVADFTTSRNDLHFIFSQLLLGDKLAADYLVCHLLSSIYSRTDMMALGQLPLNIINIPKYNLIKNIYSAIEQLVMKSLFLPLTLENLNRRRFNPKKNYETEQLSEGLLQLSPHTHLVLDETQMQPGKLEAPGVVNMTALRKLVLEQKVAYDFEYYQLDFNCDIPVLVFSEGKSLIPCPIVIPLRPDAVCLENVPDIFQAAHNYLQPVLQRLRAYILCVQSAKCDINSEMQQIIQNDFVKLRQDSNFNASAEDLHNLIVLARLQALSVGETILTASTWEKTVNLEMQRKQRL</sequence>
<dbReference type="GO" id="GO:0005634">
    <property type="term" value="C:nucleus"/>
    <property type="evidence" value="ECO:0007669"/>
    <property type="project" value="UniProtKB-SubCell"/>
</dbReference>
<evidence type="ECO:0000313" key="5">
    <source>
        <dbReference type="EMBL" id="KAK7868306.1"/>
    </source>
</evidence>
<accession>A0AAN9Z8L6</accession>
<evidence type="ECO:0000313" key="6">
    <source>
        <dbReference type="Proteomes" id="UP001378592"/>
    </source>
</evidence>
<dbReference type="GO" id="GO:0006261">
    <property type="term" value="P:DNA-templated DNA replication"/>
    <property type="evidence" value="ECO:0007669"/>
    <property type="project" value="TreeGrafter"/>
</dbReference>
<dbReference type="PANTHER" id="PTHR13489:SF0">
    <property type="entry name" value="MINI-CHROMOSOME MAINTENANCE COMPLEX-BINDING PROTEIN"/>
    <property type="match status" value="1"/>
</dbReference>
<reference evidence="5 6" key="1">
    <citation type="submission" date="2024-03" db="EMBL/GenBank/DDBJ databases">
        <title>The genome assembly and annotation of the cricket Gryllus longicercus Weissman &amp; Gray.</title>
        <authorList>
            <person name="Szrajer S."/>
            <person name="Gray D."/>
            <person name="Ylla G."/>
        </authorList>
    </citation>
    <scope>NUCLEOTIDE SEQUENCE [LARGE SCALE GENOMIC DNA]</scope>
    <source>
        <strain evidence="5">DAG 2021-001</strain>
        <tissue evidence="5">Whole body minus gut</tissue>
    </source>
</reference>
<dbReference type="Proteomes" id="UP001378592">
    <property type="component" value="Unassembled WGS sequence"/>
</dbReference>
<organism evidence="5 6">
    <name type="scientific">Gryllus longicercus</name>
    <dbReference type="NCBI Taxonomy" id="2509291"/>
    <lineage>
        <taxon>Eukaryota</taxon>
        <taxon>Metazoa</taxon>
        <taxon>Ecdysozoa</taxon>
        <taxon>Arthropoda</taxon>
        <taxon>Hexapoda</taxon>
        <taxon>Insecta</taxon>
        <taxon>Pterygota</taxon>
        <taxon>Neoptera</taxon>
        <taxon>Polyneoptera</taxon>
        <taxon>Orthoptera</taxon>
        <taxon>Ensifera</taxon>
        <taxon>Gryllidea</taxon>
        <taxon>Grylloidea</taxon>
        <taxon>Gryllidae</taxon>
        <taxon>Gryllinae</taxon>
        <taxon>Gryllus</taxon>
    </lineage>
</organism>
<dbReference type="EMBL" id="JAZDUA010000097">
    <property type="protein sequence ID" value="KAK7868306.1"/>
    <property type="molecule type" value="Genomic_DNA"/>
</dbReference>
<evidence type="ECO:0000256" key="1">
    <source>
        <dbReference type="ARBA" id="ARBA00004123"/>
    </source>
</evidence>
<dbReference type="GO" id="GO:0003682">
    <property type="term" value="F:chromatin binding"/>
    <property type="evidence" value="ECO:0007669"/>
    <property type="project" value="TreeGrafter"/>
</dbReference>
<dbReference type="InterPro" id="IPR019140">
    <property type="entry name" value="MCM_complex-bd"/>
</dbReference>
<protein>
    <recommendedName>
        <fullName evidence="3">Mini-chromosome maintenance complex-binding protein</fullName>
    </recommendedName>
</protein>
<gene>
    <name evidence="5" type="ORF">R5R35_013891</name>
</gene>
<keyword evidence="6" id="KW-1185">Reference proteome</keyword>
<comment type="caution">
    <text evidence="5">The sequence shown here is derived from an EMBL/GenBank/DDBJ whole genome shotgun (WGS) entry which is preliminary data.</text>
</comment>
<evidence type="ECO:0000256" key="4">
    <source>
        <dbReference type="ARBA" id="ARBA00023242"/>
    </source>
</evidence>
<name>A0AAN9Z8L6_9ORTH</name>
<dbReference type="AlphaFoldDB" id="A0AAN9Z8L6"/>
<dbReference type="PANTHER" id="PTHR13489">
    <property type="entry name" value="MINI-CHROMOSOME MAINTENANCE COMPLEX-BINDING PROTEIN"/>
    <property type="match status" value="1"/>
</dbReference>
<comment type="similarity">
    <text evidence="2">Belongs to the MCMBP family.</text>
</comment>
<dbReference type="Pfam" id="PF09739">
    <property type="entry name" value="MCM_bind"/>
    <property type="match status" value="1"/>
</dbReference>
<evidence type="ECO:0000256" key="3">
    <source>
        <dbReference type="ARBA" id="ARBA00015405"/>
    </source>
</evidence>
<evidence type="ECO:0000256" key="2">
    <source>
        <dbReference type="ARBA" id="ARBA00007925"/>
    </source>
</evidence>
<proteinExistence type="inferred from homology"/>